<comment type="subcellular location">
    <subcellularLocation>
        <location evidence="1">Membrane</location>
        <topology evidence="1">Single-pass membrane protein</topology>
    </subcellularLocation>
</comment>
<dbReference type="GO" id="GO:0007165">
    <property type="term" value="P:signal transduction"/>
    <property type="evidence" value="ECO:0007669"/>
    <property type="project" value="TreeGrafter"/>
</dbReference>
<keyword evidence="3 9" id="KW-0812">Transmembrane</keyword>
<feature type="transmembrane region" description="Helical" evidence="9">
    <location>
        <begin position="169"/>
        <end position="196"/>
    </location>
</feature>
<keyword evidence="6 9" id="KW-1133">Transmembrane helix</keyword>
<evidence type="ECO:0000313" key="10">
    <source>
        <dbReference type="EMBL" id="KAK3097118.1"/>
    </source>
</evidence>
<keyword evidence="7 9" id="KW-0472">Membrane</keyword>
<evidence type="ECO:0000256" key="2">
    <source>
        <dbReference type="ARBA" id="ARBA00022614"/>
    </source>
</evidence>
<protein>
    <submittedName>
        <fullName evidence="10">Uncharacterized protein</fullName>
    </submittedName>
</protein>
<evidence type="ECO:0000256" key="8">
    <source>
        <dbReference type="ARBA" id="ARBA00023180"/>
    </source>
</evidence>
<evidence type="ECO:0000256" key="9">
    <source>
        <dbReference type="SAM" id="Phobius"/>
    </source>
</evidence>
<dbReference type="GO" id="GO:0038023">
    <property type="term" value="F:signaling receptor activity"/>
    <property type="evidence" value="ECO:0007669"/>
    <property type="project" value="TreeGrafter"/>
</dbReference>
<dbReference type="PANTHER" id="PTHR24365">
    <property type="entry name" value="TOLL-LIKE RECEPTOR"/>
    <property type="match status" value="1"/>
</dbReference>
<accession>A0AA88Y309</accession>
<keyword evidence="5" id="KW-0677">Repeat</keyword>
<dbReference type="InterPro" id="IPR032675">
    <property type="entry name" value="LRR_dom_sf"/>
</dbReference>
<sequence>MYNLTHLLLGGNKLKDSLMSRLGNRTLESQVDYNTLTLSDNGIRSLPSGIFSNLHKLTVLHLNNNSLTDLAFLAGSLDRMIYLDISFNQLSDINDKAKHALDAIGHVIVNLQGNPLKCTCGQLATLNWFVRINVSFKGLPSLTCQSQNGSTVGLLTLLHEMQQVEIECWSIVIMISCIMTFLVLCFVLTIIALMYYKRWQIMYMYYSGKKHINPYGYEQLDQTYDAYLSYSDYCKDQS</sequence>
<evidence type="ECO:0000256" key="6">
    <source>
        <dbReference type="ARBA" id="ARBA00022989"/>
    </source>
</evidence>
<evidence type="ECO:0000256" key="1">
    <source>
        <dbReference type="ARBA" id="ARBA00004167"/>
    </source>
</evidence>
<comment type="caution">
    <text evidence="10">The sequence shown here is derived from an EMBL/GenBank/DDBJ whole genome shotgun (WGS) entry which is preliminary data.</text>
</comment>
<keyword evidence="8" id="KW-0325">Glycoprotein</keyword>
<dbReference type="GO" id="GO:0005886">
    <property type="term" value="C:plasma membrane"/>
    <property type="evidence" value="ECO:0007669"/>
    <property type="project" value="TreeGrafter"/>
</dbReference>
<dbReference type="Pfam" id="PF13855">
    <property type="entry name" value="LRR_8"/>
    <property type="match status" value="1"/>
</dbReference>
<dbReference type="SUPFAM" id="SSF52058">
    <property type="entry name" value="L domain-like"/>
    <property type="match status" value="1"/>
</dbReference>
<organism evidence="10 11">
    <name type="scientific">Pinctada imbricata</name>
    <name type="common">Atlantic pearl-oyster</name>
    <name type="synonym">Pinctada martensii</name>
    <dbReference type="NCBI Taxonomy" id="66713"/>
    <lineage>
        <taxon>Eukaryota</taxon>
        <taxon>Metazoa</taxon>
        <taxon>Spiralia</taxon>
        <taxon>Lophotrochozoa</taxon>
        <taxon>Mollusca</taxon>
        <taxon>Bivalvia</taxon>
        <taxon>Autobranchia</taxon>
        <taxon>Pteriomorphia</taxon>
        <taxon>Pterioida</taxon>
        <taxon>Pterioidea</taxon>
        <taxon>Pteriidae</taxon>
        <taxon>Pinctada</taxon>
    </lineage>
</organism>
<dbReference type="PANTHER" id="PTHR24365:SF541">
    <property type="entry name" value="PROTEIN TOLL-RELATED"/>
    <property type="match status" value="1"/>
</dbReference>
<evidence type="ECO:0000256" key="4">
    <source>
        <dbReference type="ARBA" id="ARBA00022729"/>
    </source>
</evidence>
<keyword evidence="4" id="KW-0732">Signal</keyword>
<dbReference type="InterPro" id="IPR001611">
    <property type="entry name" value="Leu-rich_rpt"/>
</dbReference>
<dbReference type="EMBL" id="VSWD01000007">
    <property type="protein sequence ID" value="KAK3097118.1"/>
    <property type="molecule type" value="Genomic_DNA"/>
</dbReference>
<evidence type="ECO:0000256" key="5">
    <source>
        <dbReference type="ARBA" id="ARBA00022737"/>
    </source>
</evidence>
<evidence type="ECO:0000313" key="11">
    <source>
        <dbReference type="Proteomes" id="UP001186944"/>
    </source>
</evidence>
<reference evidence="10" key="1">
    <citation type="submission" date="2019-08" db="EMBL/GenBank/DDBJ databases">
        <title>The improved chromosome-level genome for the pearl oyster Pinctada fucata martensii using PacBio sequencing and Hi-C.</title>
        <authorList>
            <person name="Zheng Z."/>
        </authorList>
    </citation>
    <scope>NUCLEOTIDE SEQUENCE</scope>
    <source>
        <strain evidence="10">ZZ-2019</strain>
        <tissue evidence="10">Adductor muscle</tissue>
    </source>
</reference>
<dbReference type="Gene3D" id="3.80.10.10">
    <property type="entry name" value="Ribonuclease Inhibitor"/>
    <property type="match status" value="1"/>
</dbReference>
<name>A0AA88Y309_PINIB</name>
<dbReference type="AlphaFoldDB" id="A0AA88Y309"/>
<evidence type="ECO:0000256" key="7">
    <source>
        <dbReference type="ARBA" id="ARBA00023136"/>
    </source>
</evidence>
<dbReference type="PROSITE" id="PS51450">
    <property type="entry name" value="LRR"/>
    <property type="match status" value="1"/>
</dbReference>
<evidence type="ECO:0000256" key="3">
    <source>
        <dbReference type="ARBA" id="ARBA00022692"/>
    </source>
</evidence>
<dbReference type="InterPro" id="IPR003591">
    <property type="entry name" value="Leu-rich_rpt_typical-subtyp"/>
</dbReference>
<proteinExistence type="predicted"/>
<gene>
    <name evidence="10" type="ORF">FSP39_006511</name>
</gene>
<dbReference type="Proteomes" id="UP001186944">
    <property type="component" value="Unassembled WGS sequence"/>
</dbReference>
<keyword evidence="11" id="KW-1185">Reference proteome</keyword>
<dbReference type="SMART" id="SM00369">
    <property type="entry name" value="LRR_TYP"/>
    <property type="match status" value="3"/>
</dbReference>
<keyword evidence="2" id="KW-0433">Leucine-rich repeat</keyword>